<sequence length="134" mass="15821">MSETKSWKEYYDYMEQKTPLTIYYPICGGGEECITACPYGEKIWDVEPMKVSLFGFNQKVRLRPVMKNPELCKECYLCVEACPTGALRPKDKPAKHPLLTLVYNTLKLPFKKRYNIKFVFRPEHVEKFRRNNGR</sequence>
<accession>A0A0S1XC51</accession>
<dbReference type="Pfam" id="PF00037">
    <property type="entry name" value="Fer4"/>
    <property type="match status" value="1"/>
</dbReference>
<dbReference type="EMBL" id="CP013050">
    <property type="protein sequence ID" value="ALM75316.1"/>
    <property type="molecule type" value="Genomic_DNA"/>
</dbReference>
<feature type="domain" description="4Fe-4S ferredoxin-type" evidence="1">
    <location>
        <begin position="62"/>
        <end position="92"/>
    </location>
</feature>
<dbReference type="PROSITE" id="PS51379">
    <property type="entry name" value="4FE4S_FER_2"/>
    <property type="match status" value="1"/>
</dbReference>
<gene>
    <name evidence="2" type="ORF">TBCH5v1_1399</name>
</gene>
<name>A0A0S1XC51_THEBA</name>
<dbReference type="Proteomes" id="UP000066042">
    <property type="component" value="Chromosome"/>
</dbReference>
<evidence type="ECO:0000259" key="1">
    <source>
        <dbReference type="PROSITE" id="PS51379"/>
    </source>
</evidence>
<dbReference type="RefSeq" id="WP_056933983.1">
    <property type="nucleotide sequence ID" value="NZ_CP013050.1"/>
</dbReference>
<reference evidence="2 3" key="1">
    <citation type="journal article" date="2016" name="Genome Announc.">
        <title>Complete genome sequence of the hyperthermophilic and piezophilic archaeon Thermococcus barophilus Ch5, capable of growth at the expense of hydrogenogenesis from carbon monoxide and formate.</title>
        <authorList>
            <person name="Oger P."/>
            <person name="Sokolova T.G."/>
            <person name="Kozhevnikova D.A."/>
            <person name="Taranov E.A."/>
            <person name="Vannier P."/>
            <person name="Lee H.S."/>
            <person name="Kwon K.K."/>
            <person name="Kang S.G."/>
            <person name="Lee J.H."/>
            <person name="Bonch-Osmolovskaya E.A."/>
            <person name="Lebedinsky A.V."/>
        </authorList>
    </citation>
    <scope>NUCLEOTIDE SEQUENCE [LARGE SCALE GENOMIC DNA]</scope>
    <source>
        <strain evidence="3">Ch5</strain>
    </source>
</reference>
<protein>
    <recommendedName>
        <fullName evidence="1">4Fe-4S ferredoxin-type domain-containing protein</fullName>
    </recommendedName>
</protein>
<proteinExistence type="predicted"/>
<dbReference type="Gene3D" id="3.30.70.20">
    <property type="match status" value="1"/>
</dbReference>
<organism evidence="2 3">
    <name type="scientific">Thermococcus barophilus</name>
    <dbReference type="NCBI Taxonomy" id="55802"/>
    <lineage>
        <taxon>Archaea</taxon>
        <taxon>Methanobacteriati</taxon>
        <taxon>Methanobacteriota</taxon>
        <taxon>Thermococci</taxon>
        <taxon>Thermococcales</taxon>
        <taxon>Thermococcaceae</taxon>
        <taxon>Thermococcus</taxon>
    </lineage>
</organism>
<dbReference type="GeneID" id="26136643"/>
<evidence type="ECO:0000313" key="2">
    <source>
        <dbReference type="EMBL" id="ALM75316.1"/>
    </source>
</evidence>
<dbReference type="InterPro" id="IPR017896">
    <property type="entry name" value="4Fe4S_Fe-S-bd"/>
</dbReference>
<evidence type="ECO:0000313" key="3">
    <source>
        <dbReference type="Proteomes" id="UP000066042"/>
    </source>
</evidence>
<dbReference type="PATRIC" id="fig|55802.8.peg.1377"/>
<dbReference type="InterPro" id="IPR017900">
    <property type="entry name" value="4Fe4S_Fe_S_CS"/>
</dbReference>
<dbReference type="PROSITE" id="PS00198">
    <property type="entry name" value="4FE4S_FER_1"/>
    <property type="match status" value="1"/>
</dbReference>
<dbReference type="SUPFAM" id="SSF54862">
    <property type="entry name" value="4Fe-4S ferredoxins"/>
    <property type="match status" value="1"/>
</dbReference>
<dbReference type="AlphaFoldDB" id="A0A0S1XC51"/>
<dbReference type="GO" id="GO:0016491">
    <property type="term" value="F:oxidoreductase activity"/>
    <property type="evidence" value="ECO:0007669"/>
    <property type="project" value="UniProtKB-ARBA"/>
</dbReference>
<dbReference type="STRING" id="55802.TBCH5v1_1399"/>